<dbReference type="InterPro" id="IPR002822">
    <property type="entry name" value="Ni_insertion"/>
</dbReference>
<dbReference type="PANTHER" id="PTHR36566">
    <property type="entry name" value="NICKEL INSERTION PROTEIN-RELATED"/>
    <property type="match status" value="1"/>
</dbReference>
<dbReference type="EC" id="4.99.1.12" evidence="2"/>
<dbReference type="GO" id="GO:0016829">
    <property type="term" value="F:lyase activity"/>
    <property type="evidence" value="ECO:0007669"/>
    <property type="project" value="UniProtKB-UniRule"/>
</dbReference>
<dbReference type="PANTHER" id="PTHR36566:SF1">
    <property type="entry name" value="PYRIDINIUM-3,5-BISTHIOCARBOXYLIC ACID MONONUCLEOTIDE NICKEL INSERTION PROTEIN"/>
    <property type="match status" value="1"/>
</dbReference>
<keyword evidence="4" id="KW-1185">Reference proteome</keyword>
<name>A0A6B2M5U3_9BACT</name>
<comment type="function">
    <text evidence="2">Involved in the biosynthesis of a nickel-pincer cofactor ((SCS)Ni(II) pincer complex). Binds Ni(2+), and functions in nickel delivery to pyridinium-3,5-bisthiocarboxylic acid mononucleotide (P2TMN), to form the mature cofactor. Is thus probably required for the activation of nickel-pincer cofactor-dependent enzymes.</text>
</comment>
<dbReference type="Proteomes" id="UP000478417">
    <property type="component" value="Unassembled WGS sequence"/>
</dbReference>
<sequence>MKVLHYNCPAGICGDMHLGAMIDLGVDPKALVDELNKLGLEGWEINFHKDQRKGISGTRCDVNYKDEHHHRTFADIRDIIESSSLDSAVKDDAIQVFRVLAEAEGAVHGKPADKIHFHEVGAVDSILDIVGAAVCWNLLGVEKISASTIELGSGTVQCAHGKMPVPAPATAKLVAEFPVSLGGTAKEATTPTGAALLAGKGCVFGEALNGRSVANGIGIGQRDDPSVANVLYVTMLETDTDSDSGNEQIIELATNLDDMTPEHIAFLAELIMEAGALDVWQTPATFKKGRMGCVLTVLADPGKRKELTALIFKHSTTLGIRWREWNRNSLNRESREVKTPLGTVSEKIATLKGGTTRSKVEFDDLAKLARENNLSLAEIETLIRNQDVDS</sequence>
<evidence type="ECO:0000256" key="2">
    <source>
        <dbReference type="HAMAP-Rule" id="MF_01074"/>
    </source>
</evidence>
<evidence type="ECO:0000256" key="1">
    <source>
        <dbReference type="ARBA" id="ARBA00022596"/>
    </source>
</evidence>
<reference evidence="3 4" key="1">
    <citation type="submission" date="2020-02" db="EMBL/GenBank/DDBJ databases">
        <title>Albibacoteraceae fam. nov., the first described family within the subdivision 4 Verrucomicrobia.</title>
        <authorList>
            <person name="Xi F."/>
        </authorList>
    </citation>
    <scope>NUCLEOTIDE SEQUENCE [LARGE SCALE GENOMIC DNA]</scope>
    <source>
        <strain evidence="3 4">CK1056</strain>
    </source>
</reference>
<dbReference type="RefSeq" id="WP_163967049.1">
    <property type="nucleotide sequence ID" value="NZ_JAAGNX010000003.1"/>
</dbReference>
<comment type="caution">
    <text evidence="3">The sequence shown here is derived from an EMBL/GenBank/DDBJ whole genome shotgun (WGS) entry which is preliminary data.</text>
</comment>
<comment type="similarity">
    <text evidence="2">Belongs to the LarC family.</text>
</comment>
<comment type="catalytic activity">
    <reaction evidence="2">
        <text>Ni(II)-pyridinium-3,5-bisthiocarboxylate mononucleotide = pyridinium-3,5-bisthiocarboxylate mononucleotide + Ni(2+)</text>
        <dbReference type="Rhea" id="RHEA:54784"/>
        <dbReference type="ChEBI" id="CHEBI:49786"/>
        <dbReference type="ChEBI" id="CHEBI:137372"/>
        <dbReference type="ChEBI" id="CHEBI:137373"/>
        <dbReference type="EC" id="4.99.1.12"/>
    </reaction>
</comment>
<keyword evidence="1 2" id="KW-0533">Nickel</keyword>
<dbReference type="Gene3D" id="3.30.70.1380">
    <property type="entry name" value="Transcriptional regulatory protein pf0864 domain like"/>
    <property type="match status" value="1"/>
</dbReference>
<accession>A0A6B2M5U3</accession>
<organism evidence="3 4">
    <name type="scientific">Oceanipulchritudo coccoides</name>
    <dbReference type="NCBI Taxonomy" id="2706888"/>
    <lineage>
        <taxon>Bacteria</taxon>
        <taxon>Pseudomonadati</taxon>
        <taxon>Verrucomicrobiota</taxon>
        <taxon>Opitutia</taxon>
        <taxon>Puniceicoccales</taxon>
        <taxon>Oceanipulchritudinaceae</taxon>
        <taxon>Oceanipulchritudo</taxon>
    </lineage>
</organism>
<gene>
    <name evidence="2 3" type="primary">larC</name>
    <name evidence="3" type="ORF">G0Q06_13495</name>
</gene>
<protein>
    <recommendedName>
        <fullName evidence="2">Pyridinium-3,5-bisthiocarboxylic acid mononucleotide nickel insertion protein</fullName>
        <shortName evidence="2">P2TMN nickel insertion protein</shortName>
        <ecNumber evidence="2">4.99.1.12</ecNumber>
    </recommendedName>
    <alternativeName>
        <fullName evidence="2">Nickel-pincer cofactor biosynthesis protein LarC</fullName>
    </alternativeName>
</protein>
<dbReference type="NCBIfam" id="TIGR00299">
    <property type="entry name" value="nickel pincer cofactor biosynthesis protein LarC"/>
    <property type="match status" value="1"/>
</dbReference>
<dbReference type="GO" id="GO:0016151">
    <property type="term" value="F:nickel cation binding"/>
    <property type="evidence" value="ECO:0007669"/>
    <property type="project" value="UniProtKB-UniRule"/>
</dbReference>
<dbReference type="Pfam" id="PF01969">
    <property type="entry name" value="Ni_insertion"/>
    <property type="match status" value="1"/>
</dbReference>
<evidence type="ECO:0000313" key="3">
    <source>
        <dbReference type="EMBL" id="NDV63474.1"/>
    </source>
</evidence>
<dbReference type="AlphaFoldDB" id="A0A6B2M5U3"/>
<evidence type="ECO:0000313" key="4">
    <source>
        <dbReference type="Proteomes" id="UP000478417"/>
    </source>
</evidence>
<keyword evidence="2" id="KW-0456">Lyase</keyword>
<dbReference type="HAMAP" id="MF_01074">
    <property type="entry name" value="LarC"/>
    <property type="match status" value="1"/>
</dbReference>
<dbReference type="GO" id="GO:0051604">
    <property type="term" value="P:protein maturation"/>
    <property type="evidence" value="ECO:0007669"/>
    <property type="project" value="UniProtKB-UniRule"/>
</dbReference>
<dbReference type="EMBL" id="JAAGNX010000003">
    <property type="protein sequence ID" value="NDV63474.1"/>
    <property type="molecule type" value="Genomic_DNA"/>
</dbReference>
<proteinExistence type="inferred from homology"/>